<dbReference type="InterPro" id="IPR036890">
    <property type="entry name" value="HATPase_C_sf"/>
</dbReference>
<keyword evidence="1" id="KW-0547">Nucleotide-binding</keyword>
<sequence>MLSPGRVNETGKSNLKNFLKLNPGTGIGLALVKQLVQAQGASISLVPKETGVAFTLDLNATY</sequence>
<dbReference type="EMBL" id="CP059733">
    <property type="protein sequence ID" value="WDE08022.1"/>
    <property type="molecule type" value="Genomic_DNA"/>
</dbReference>
<reference evidence="1 2" key="2">
    <citation type="journal article" date="2022" name="Mar. Drugs">
        <title>Bioassay-Guided Fractionation Leads to the Detection of Cholic Acid Generated by the Rare Thalassomonas sp.</title>
        <authorList>
            <person name="Pheiffer F."/>
            <person name="Schneider Y.K."/>
            <person name="Hansen E.H."/>
            <person name="Andersen J.H."/>
            <person name="Isaksson J."/>
            <person name="Busche T."/>
            <person name="R C."/>
            <person name="Kalinowski J."/>
            <person name="Zyl L.V."/>
            <person name="Trindade M."/>
        </authorList>
    </citation>
    <scope>NUCLEOTIDE SEQUENCE [LARGE SCALE GENOMIC DNA]</scope>
    <source>
        <strain evidence="1 2">XOM25</strain>
    </source>
</reference>
<gene>
    <name evidence="1" type="ORF">SG34_014675</name>
</gene>
<dbReference type="RefSeq" id="WP_044840157.1">
    <property type="nucleotide sequence ID" value="NZ_CP059733.1"/>
</dbReference>
<dbReference type="KEGG" id="tvd:SG34_014675"/>
<evidence type="ECO:0000313" key="2">
    <source>
        <dbReference type="Proteomes" id="UP000032352"/>
    </source>
</evidence>
<dbReference type="Proteomes" id="UP000032352">
    <property type="component" value="Chromosome"/>
</dbReference>
<dbReference type="SUPFAM" id="SSF55874">
    <property type="entry name" value="ATPase domain of HSP90 chaperone/DNA topoisomerase II/histidine kinase"/>
    <property type="match status" value="1"/>
</dbReference>
<proteinExistence type="predicted"/>
<keyword evidence="1" id="KW-0067">ATP-binding</keyword>
<evidence type="ECO:0000313" key="1">
    <source>
        <dbReference type="EMBL" id="WDE08022.1"/>
    </source>
</evidence>
<accession>A0AAF0C9Y8</accession>
<dbReference type="GO" id="GO:0005524">
    <property type="term" value="F:ATP binding"/>
    <property type="evidence" value="ECO:0007669"/>
    <property type="project" value="UniProtKB-KW"/>
</dbReference>
<protein>
    <submittedName>
        <fullName evidence="1">ATP-binding protein</fullName>
    </submittedName>
</protein>
<keyword evidence="2" id="KW-1185">Reference proteome</keyword>
<reference evidence="1 2" key="1">
    <citation type="journal article" date="2015" name="Genome Announc.">
        <title>Draft Genome Sequences of Marine Isolates of Thalassomonas viridans and Thalassomonas actiniarum.</title>
        <authorList>
            <person name="Olonade I."/>
            <person name="van Zyl L.J."/>
            <person name="Trindade M."/>
        </authorList>
    </citation>
    <scope>NUCLEOTIDE SEQUENCE [LARGE SCALE GENOMIC DNA]</scope>
    <source>
        <strain evidence="1 2">XOM25</strain>
    </source>
</reference>
<dbReference type="AlphaFoldDB" id="A0AAF0C9Y8"/>
<name>A0AAF0C9Y8_9GAMM</name>
<dbReference type="Gene3D" id="3.30.565.10">
    <property type="entry name" value="Histidine kinase-like ATPase, C-terminal domain"/>
    <property type="match status" value="1"/>
</dbReference>
<organism evidence="1 2">
    <name type="scientific">Thalassomonas viridans</name>
    <dbReference type="NCBI Taxonomy" id="137584"/>
    <lineage>
        <taxon>Bacteria</taxon>
        <taxon>Pseudomonadati</taxon>
        <taxon>Pseudomonadota</taxon>
        <taxon>Gammaproteobacteria</taxon>
        <taxon>Alteromonadales</taxon>
        <taxon>Colwelliaceae</taxon>
        <taxon>Thalassomonas</taxon>
    </lineage>
</organism>